<dbReference type="Proteomes" id="UP001218188">
    <property type="component" value="Unassembled WGS sequence"/>
</dbReference>
<gene>
    <name evidence="1" type="ORF">C8F04DRAFT_1315099</name>
</gene>
<dbReference type="EMBL" id="JARJCM010000024">
    <property type="protein sequence ID" value="KAJ7040001.1"/>
    <property type="molecule type" value="Genomic_DNA"/>
</dbReference>
<protein>
    <submittedName>
        <fullName evidence="1">Uncharacterized protein</fullName>
    </submittedName>
</protein>
<comment type="caution">
    <text evidence="1">The sequence shown here is derived from an EMBL/GenBank/DDBJ whole genome shotgun (WGS) entry which is preliminary data.</text>
</comment>
<evidence type="ECO:0000313" key="2">
    <source>
        <dbReference type="Proteomes" id="UP001218188"/>
    </source>
</evidence>
<accession>A0AAD6T6W5</accession>
<sequence length="411" mass="43753">MVFESGSLSLEFTSTPFTVRESIAGIPSFSLLALRLGEFGGLDAGRFWPRLGGGKEGLGGAAAGMTMTSSRGIPRASCSAELIWMVERKVGSNPNLPVWEMLLEIVLPMKLVAVKRTLDGNIGTWVLVPKLASRGNHEGIVVHGGAVMGSGCGFQRAQEQPDVSAIPTKLEKRRSLSEQAGRVAAGWGRVAACCRAACESVTDGDLTTRYGRGSTSTCPSQWARLADRAPLAAFHHYQPTSLELDEDTHAVVGPSYSVAGPSTWRSHHALQHDLQPQLLPQLHTSTSCLNSGLLSASLVTSRDVVHHLPAAIHLASAYASCPPRVQDREKGPRGKEGQPLMPAPACALSREMGHPHRCALALNEQGQLHREPLARRRIVEGLGAEVYGPGFAGPHLLLAHGPWANASSSSH</sequence>
<organism evidence="1 2">
    <name type="scientific">Mycena alexandri</name>
    <dbReference type="NCBI Taxonomy" id="1745969"/>
    <lineage>
        <taxon>Eukaryota</taxon>
        <taxon>Fungi</taxon>
        <taxon>Dikarya</taxon>
        <taxon>Basidiomycota</taxon>
        <taxon>Agaricomycotina</taxon>
        <taxon>Agaricomycetes</taxon>
        <taxon>Agaricomycetidae</taxon>
        <taxon>Agaricales</taxon>
        <taxon>Marasmiineae</taxon>
        <taxon>Mycenaceae</taxon>
        <taxon>Mycena</taxon>
    </lineage>
</organism>
<proteinExistence type="predicted"/>
<keyword evidence="2" id="KW-1185">Reference proteome</keyword>
<dbReference type="AlphaFoldDB" id="A0AAD6T6W5"/>
<name>A0AAD6T6W5_9AGAR</name>
<evidence type="ECO:0000313" key="1">
    <source>
        <dbReference type="EMBL" id="KAJ7040001.1"/>
    </source>
</evidence>
<reference evidence="1" key="1">
    <citation type="submission" date="2023-03" db="EMBL/GenBank/DDBJ databases">
        <title>Massive genome expansion in bonnet fungi (Mycena s.s.) driven by repeated elements and novel gene families across ecological guilds.</title>
        <authorList>
            <consortium name="Lawrence Berkeley National Laboratory"/>
            <person name="Harder C.B."/>
            <person name="Miyauchi S."/>
            <person name="Viragh M."/>
            <person name="Kuo A."/>
            <person name="Thoen E."/>
            <person name="Andreopoulos B."/>
            <person name="Lu D."/>
            <person name="Skrede I."/>
            <person name="Drula E."/>
            <person name="Henrissat B."/>
            <person name="Morin E."/>
            <person name="Kohler A."/>
            <person name="Barry K."/>
            <person name="LaButti K."/>
            <person name="Morin E."/>
            <person name="Salamov A."/>
            <person name="Lipzen A."/>
            <person name="Mereny Z."/>
            <person name="Hegedus B."/>
            <person name="Baldrian P."/>
            <person name="Stursova M."/>
            <person name="Weitz H."/>
            <person name="Taylor A."/>
            <person name="Grigoriev I.V."/>
            <person name="Nagy L.G."/>
            <person name="Martin F."/>
            <person name="Kauserud H."/>
        </authorList>
    </citation>
    <scope>NUCLEOTIDE SEQUENCE</scope>
    <source>
        <strain evidence="1">CBHHK200</strain>
    </source>
</reference>